<evidence type="ECO:0000313" key="3">
    <source>
        <dbReference type="EMBL" id="KAF7274363.1"/>
    </source>
</evidence>
<keyword evidence="1" id="KW-0175">Coiled coil</keyword>
<keyword evidence="4" id="KW-1185">Reference proteome</keyword>
<accession>A0A834M8A5</accession>
<dbReference type="EMBL" id="JAACXV010012883">
    <property type="protein sequence ID" value="KAF7274363.1"/>
    <property type="molecule type" value="Genomic_DNA"/>
</dbReference>
<gene>
    <name evidence="3" type="ORF">GWI33_012981</name>
</gene>
<name>A0A834M8A5_RHYFE</name>
<dbReference type="AlphaFoldDB" id="A0A834M8A5"/>
<comment type="caution">
    <text evidence="3">The sequence shown here is derived from an EMBL/GenBank/DDBJ whole genome shotgun (WGS) entry which is preliminary data.</text>
</comment>
<dbReference type="Proteomes" id="UP000625711">
    <property type="component" value="Unassembled WGS sequence"/>
</dbReference>
<dbReference type="InterPro" id="IPR048777">
    <property type="entry name" value="CATIP_N"/>
</dbReference>
<protein>
    <recommendedName>
        <fullName evidence="2">Ciliogenesis-associated TTC17-interacting protein N-terminal domain-containing protein</fullName>
    </recommendedName>
</protein>
<dbReference type="PANTHER" id="PTHR15505">
    <property type="entry name" value="RIIA DOMAIN-CONTAINING PROTEIN 1"/>
    <property type="match status" value="1"/>
</dbReference>
<feature type="coiled-coil region" evidence="1">
    <location>
        <begin position="154"/>
        <end position="181"/>
    </location>
</feature>
<dbReference type="InterPro" id="IPR047501">
    <property type="entry name" value="DD_CATIP"/>
</dbReference>
<evidence type="ECO:0000256" key="1">
    <source>
        <dbReference type="SAM" id="Coils"/>
    </source>
</evidence>
<evidence type="ECO:0000313" key="4">
    <source>
        <dbReference type="Proteomes" id="UP000625711"/>
    </source>
</evidence>
<organism evidence="3 4">
    <name type="scientific">Rhynchophorus ferrugineus</name>
    <name type="common">Red palm weevil</name>
    <name type="synonym">Curculio ferrugineus</name>
    <dbReference type="NCBI Taxonomy" id="354439"/>
    <lineage>
        <taxon>Eukaryota</taxon>
        <taxon>Metazoa</taxon>
        <taxon>Ecdysozoa</taxon>
        <taxon>Arthropoda</taxon>
        <taxon>Hexapoda</taxon>
        <taxon>Insecta</taxon>
        <taxon>Pterygota</taxon>
        <taxon>Neoptera</taxon>
        <taxon>Endopterygota</taxon>
        <taxon>Coleoptera</taxon>
        <taxon>Polyphaga</taxon>
        <taxon>Cucujiformia</taxon>
        <taxon>Curculionidae</taxon>
        <taxon>Dryophthorinae</taxon>
        <taxon>Rhynchophorus</taxon>
    </lineage>
</organism>
<dbReference type="CDD" id="cd22973">
    <property type="entry name" value="DD_CATIP"/>
    <property type="match status" value="1"/>
</dbReference>
<dbReference type="OrthoDB" id="6334211at2759"/>
<dbReference type="Pfam" id="PF21772">
    <property type="entry name" value="CATIP_N"/>
    <property type="match status" value="1"/>
</dbReference>
<dbReference type="PANTHER" id="PTHR15505:SF4">
    <property type="entry name" value="RIIA DOMAIN-CONTAINING PROTEIN 1"/>
    <property type="match status" value="1"/>
</dbReference>
<feature type="domain" description="Ciliogenesis-associated TTC17-interacting protein N-terminal" evidence="2">
    <location>
        <begin position="198"/>
        <end position="353"/>
    </location>
</feature>
<sequence>MHKNNSIEKYLEDTINEYLRSQQELTEYDTDYEEPIIIENNRDEDYNIVEELISDLLYDVDRAIIFQESYKKAQKDHHQYALFELEDVLPGFHINRAIVKQLCFRELLIISNIDQPISSETDGVKPTAVGGLCLRIELAKGLPNQQEVLMKNENSNLADKISKIKQELQEQSSECSVQSEEEKLRKYESFLEEQILNVTPKFVVHLSSEFDVDGKNAGSRIVSWVDQQFHTLEERRTEYIFGKSSELTQQILYCALQENAYYVKHTSLEQQDSRKYYPLSKTKDFVGEGANFILMRYLAITKYKGNFELSTMYINGDMCRNIYECKGPKPGFVNKNKTELCKIYRTIIEECGLVHTSVTVLTIFGMIVSHEWEGCPYIFHINPIMVTTGKPIPFDAVYMRKAWEADIELVSKYLDCKAEAELNMKTYLKDHPEIEEMVGDYLQSLLLLKPENILPFTMDYFTNFQPFQLPQMPYFNNVADTDKDENEIFW</sequence>
<evidence type="ECO:0000259" key="2">
    <source>
        <dbReference type="Pfam" id="PF21772"/>
    </source>
</evidence>
<reference evidence="3" key="1">
    <citation type="submission" date="2020-08" db="EMBL/GenBank/DDBJ databases">
        <title>Genome sequencing and assembly of the red palm weevil Rhynchophorus ferrugineus.</title>
        <authorList>
            <person name="Dias G.B."/>
            <person name="Bergman C.M."/>
            <person name="Manee M."/>
        </authorList>
    </citation>
    <scope>NUCLEOTIDE SEQUENCE</scope>
    <source>
        <strain evidence="3">AA-2017</strain>
        <tissue evidence="3">Whole larva</tissue>
    </source>
</reference>
<proteinExistence type="predicted"/>